<feature type="signal peptide" evidence="4">
    <location>
        <begin position="1"/>
        <end position="17"/>
    </location>
</feature>
<dbReference type="PIRSF" id="PIRSF001112">
    <property type="entry name" value="Epoxide_hydrolase"/>
    <property type="match status" value="1"/>
</dbReference>
<dbReference type="InterPro" id="IPR016292">
    <property type="entry name" value="Epoxide_hydrolase"/>
</dbReference>
<dbReference type="InterPro" id="IPR029058">
    <property type="entry name" value="AB_hydrolase_fold"/>
</dbReference>
<accession>A0ABQ8FS90</accession>
<evidence type="ECO:0000313" key="6">
    <source>
        <dbReference type="EMBL" id="KAH7020678.1"/>
    </source>
</evidence>
<dbReference type="Proteomes" id="UP000774617">
    <property type="component" value="Unassembled WGS sequence"/>
</dbReference>
<evidence type="ECO:0000256" key="2">
    <source>
        <dbReference type="ARBA" id="ARBA00022797"/>
    </source>
</evidence>
<feature type="domain" description="Epoxide hydrolase N-terminal" evidence="5">
    <location>
        <begin position="35"/>
        <end position="147"/>
    </location>
</feature>
<keyword evidence="4" id="KW-0732">Signal</keyword>
<dbReference type="Gene3D" id="3.40.50.1820">
    <property type="entry name" value="alpha/beta hydrolase"/>
    <property type="match status" value="1"/>
</dbReference>
<dbReference type="PANTHER" id="PTHR21661:SF35">
    <property type="entry name" value="EPOXIDE HYDROLASE"/>
    <property type="match status" value="1"/>
</dbReference>
<name>A0ABQ8FS90_9PEZI</name>
<evidence type="ECO:0000256" key="3">
    <source>
        <dbReference type="ARBA" id="ARBA00022801"/>
    </source>
</evidence>
<gene>
    <name evidence="6" type="ORF">B0J12DRAFT_610762</name>
</gene>
<dbReference type="Pfam" id="PF06441">
    <property type="entry name" value="EHN"/>
    <property type="match status" value="1"/>
</dbReference>
<evidence type="ECO:0000256" key="4">
    <source>
        <dbReference type="SAM" id="SignalP"/>
    </source>
</evidence>
<evidence type="ECO:0000256" key="1">
    <source>
        <dbReference type="ARBA" id="ARBA00010088"/>
    </source>
</evidence>
<keyword evidence="2" id="KW-0058">Aromatic hydrocarbons catabolism</keyword>
<dbReference type="PANTHER" id="PTHR21661">
    <property type="entry name" value="EPOXIDE HYDROLASE 1-RELATED"/>
    <property type="match status" value="1"/>
</dbReference>
<evidence type="ECO:0000259" key="5">
    <source>
        <dbReference type="Pfam" id="PF06441"/>
    </source>
</evidence>
<dbReference type="EMBL" id="JAGTJR010000066">
    <property type="protein sequence ID" value="KAH7020678.1"/>
    <property type="molecule type" value="Genomic_DNA"/>
</dbReference>
<dbReference type="InterPro" id="IPR000639">
    <property type="entry name" value="Epox_hydrolase-like"/>
</dbReference>
<protein>
    <submittedName>
        <fullName evidence="6">Alpha/Beta hydrolase protein</fullName>
    </submittedName>
</protein>
<dbReference type="SUPFAM" id="SSF53474">
    <property type="entry name" value="alpha/beta-Hydrolases"/>
    <property type="match status" value="1"/>
</dbReference>
<keyword evidence="7" id="KW-1185">Reference proteome</keyword>
<organism evidence="6 7">
    <name type="scientific">Macrophomina phaseolina</name>
    <dbReference type="NCBI Taxonomy" id="35725"/>
    <lineage>
        <taxon>Eukaryota</taxon>
        <taxon>Fungi</taxon>
        <taxon>Dikarya</taxon>
        <taxon>Ascomycota</taxon>
        <taxon>Pezizomycotina</taxon>
        <taxon>Dothideomycetes</taxon>
        <taxon>Dothideomycetes incertae sedis</taxon>
        <taxon>Botryosphaeriales</taxon>
        <taxon>Botryosphaeriaceae</taxon>
        <taxon>Macrophomina</taxon>
    </lineage>
</organism>
<sequence length="421" mass="47613">MKHFCYLFPSLLVLASAKRPNVNFPTDTTQPVAWNVSISPEFIHGIMKKAQLFQPATDFEDDSNADWDEGLPNAVSSALKEYWLNEYDWFKLQDELNANYSHYALSVQAGDGYDRPVPLHFVHERSNYTDAIPLLLIHGYPSTFLEWSKVIKPLSSPKNPKDEHFHVVAVDLPGYGLSPAPVLSTLGPKQLAIAFDNLMHTLGYSKYGVISTDQGWWSGMWMSYLVSESLIGHYSDFAALQPNTTDLERYARNETTEEENLYLAAGEAWTSGHTSYSALFVQSSRAIGEALADTPVGFSAYLLYLLRKVNGGYEISFDYIIYHTIMMLLPEAWSSMRSYKLTFSADSNTFGYTTVPTGVSRWSWAGGPYPELDNQHLVPRTWLERHVNLTHLSTFDHGGHFPAETRSETWLRDVQQFFGGL</sequence>
<keyword evidence="3 6" id="KW-0378">Hydrolase</keyword>
<comment type="similarity">
    <text evidence="1">Belongs to the peptidase S33 family.</text>
</comment>
<dbReference type="PRINTS" id="PR00412">
    <property type="entry name" value="EPOXHYDRLASE"/>
</dbReference>
<comment type="caution">
    <text evidence="6">The sequence shown here is derived from an EMBL/GenBank/DDBJ whole genome shotgun (WGS) entry which is preliminary data.</text>
</comment>
<reference evidence="6 7" key="1">
    <citation type="journal article" date="2021" name="Nat. Commun.">
        <title>Genetic determinants of endophytism in the Arabidopsis root mycobiome.</title>
        <authorList>
            <person name="Mesny F."/>
            <person name="Miyauchi S."/>
            <person name="Thiergart T."/>
            <person name="Pickel B."/>
            <person name="Atanasova L."/>
            <person name="Karlsson M."/>
            <person name="Huettel B."/>
            <person name="Barry K.W."/>
            <person name="Haridas S."/>
            <person name="Chen C."/>
            <person name="Bauer D."/>
            <person name="Andreopoulos W."/>
            <person name="Pangilinan J."/>
            <person name="LaButti K."/>
            <person name="Riley R."/>
            <person name="Lipzen A."/>
            <person name="Clum A."/>
            <person name="Drula E."/>
            <person name="Henrissat B."/>
            <person name="Kohler A."/>
            <person name="Grigoriev I.V."/>
            <person name="Martin F.M."/>
            <person name="Hacquard S."/>
        </authorList>
    </citation>
    <scope>NUCLEOTIDE SEQUENCE [LARGE SCALE GENOMIC DNA]</scope>
    <source>
        <strain evidence="6 7">MPI-SDFR-AT-0080</strain>
    </source>
</reference>
<proteinExistence type="inferred from homology"/>
<evidence type="ECO:0000313" key="7">
    <source>
        <dbReference type="Proteomes" id="UP000774617"/>
    </source>
</evidence>
<dbReference type="InterPro" id="IPR010497">
    <property type="entry name" value="Epoxide_hydro_N"/>
</dbReference>
<dbReference type="GO" id="GO:0016787">
    <property type="term" value="F:hydrolase activity"/>
    <property type="evidence" value="ECO:0007669"/>
    <property type="project" value="UniProtKB-KW"/>
</dbReference>
<feature type="chain" id="PRO_5046142889" evidence="4">
    <location>
        <begin position="18"/>
        <end position="421"/>
    </location>
</feature>